<keyword evidence="4 6" id="KW-1133">Transmembrane helix</keyword>
<dbReference type="InterPro" id="IPR000620">
    <property type="entry name" value="EamA_dom"/>
</dbReference>
<feature type="domain" description="EamA" evidence="7">
    <location>
        <begin position="155"/>
        <end position="290"/>
    </location>
</feature>
<protein>
    <submittedName>
        <fullName evidence="8">Permease</fullName>
    </submittedName>
</protein>
<feature type="transmembrane region" description="Helical" evidence="6">
    <location>
        <begin position="42"/>
        <end position="62"/>
    </location>
</feature>
<evidence type="ECO:0000313" key="9">
    <source>
        <dbReference type="Proteomes" id="UP000014115"/>
    </source>
</evidence>
<dbReference type="SUPFAM" id="SSF103481">
    <property type="entry name" value="Multidrug resistance efflux transporter EmrE"/>
    <property type="match status" value="2"/>
</dbReference>
<evidence type="ECO:0000256" key="1">
    <source>
        <dbReference type="ARBA" id="ARBA00004141"/>
    </source>
</evidence>
<dbReference type="AlphaFoldDB" id="K2K6V3"/>
<keyword evidence="9" id="KW-1185">Reference proteome</keyword>
<feature type="transmembrane region" description="Helical" evidence="6">
    <location>
        <begin position="248"/>
        <end position="267"/>
    </location>
</feature>
<feature type="transmembrane region" description="Helical" evidence="6">
    <location>
        <begin position="185"/>
        <end position="203"/>
    </location>
</feature>
<evidence type="ECO:0000256" key="3">
    <source>
        <dbReference type="ARBA" id="ARBA00022692"/>
    </source>
</evidence>
<comment type="similarity">
    <text evidence="2">Belongs to the EamA transporter family.</text>
</comment>
<proteinExistence type="inferred from homology"/>
<evidence type="ECO:0000256" key="4">
    <source>
        <dbReference type="ARBA" id="ARBA00022989"/>
    </source>
</evidence>
<feature type="transmembrane region" description="Helical" evidence="6">
    <location>
        <begin position="12"/>
        <end position="30"/>
    </location>
</feature>
<dbReference type="RefSeq" id="WP_008488882.1">
    <property type="nucleotide sequence ID" value="NZ_AMRG01000009.1"/>
</dbReference>
<dbReference type="GO" id="GO:0016020">
    <property type="term" value="C:membrane"/>
    <property type="evidence" value="ECO:0007669"/>
    <property type="project" value="UniProtKB-SubCell"/>
</dbReference>
<dbReference type="Proteomes" id="UP000014115">
    <property type="component" value="Unassembled WGS sequence"/>
</dbReference>
<sequence length="310" mass="32891">MMNSEQTIPAKAWALLFLLAIIWGGSFLLIKKGLLAYTATEVAALRIAAAGLVLAPFVLHRLRHLRASHWPKLVCVGLVGSLIPAFMFALAQTQINSGVTGVLNAFTPLAALSLGVLFFKQSLNRRQVIGLIIGLCGSTLLITASASGALTVNSYALLVIVATICYGLNLNLIKHHISDLHPITITGVSLLIVSLPAVVYLFAGTDFLAHTETSQGTLSLVAILFLGIVGTAAALVIFNHLVQLTNTVFTSSVTYLIPIVAMLLGVLDGEPFWLQHGLGMVTILAGVWIANKRARSGLAGHPERESETSN</sequence>
<dbReference type="InterPro" id="IPR050638">
    <property type="entry name" value="AA-Vitamin_Transporters"/>
</dbReference>
<evidence type="ECO:0000313" key="8">
    <source>
        <dbReference type="EMBL" id="EKE83393.1"/>
    </source>
</evidence>
<evidence type="ECO:0000259" key="7">
    <source>
        <dbReference type="Pfam" id="PF00892"/>
    </source>
</evidence>
<gene>
    <name evidence="8" type="ORF">A10D4_08227</name>
</gene>
<evidence type="ECO:0000256" key="5">
    <source>
        <dbReference type="ARBA" id="ARBA00023136"/>
    </source>
</evidence>
<reference evidence="8 9" key="1">
    <citation type="journal article" date="2012" name="J. Bacteriol.">
        <title>Genome Sequence of Idiomarina xiamenensis Type Strain 10-D-4.</title>
        <authorList>
            <person name="Lai Q."/>
            <person name="Wang L."/>
            <person name="Wang W."/>
            <person name="Shao Z."/>
        </authorList>
    </citation>
    <scope>NUCLEOTIDE SEQUENCE [LARGE SCALE GENOMIC DNA]</scope>
    <source>
        <strain evidence="8 9">10-D-4</strain>
    </source>
</reference>
<dbReference type="InterPro" id="IPR037185">
    <property type="entry name" value="EmrE-like"/>
</dbReference>
<dbReference type="PANTHER" id="PTHR32322">
    <property type="entry name" value="INNER MEMBRANE TRANSPORTER"/>
    <property type="match status" value="1"/>
</dbReference>
<comment type="caution">
    <text evidence="8">The sequence shown here is derived from an EMBL/GenBank/DDBJ whole genome shotgun (WGS) entry which is preliminary data.</text>
</comment>
<name>K2K6V3_9GAMM</name>
<comment type="subcellular location">
    <subcellularLocation>
        <location evidence="1">Membrane</location>
        <topology evidence="1">Multi-pass membrane protein</topology>
    </subcellularLocation>
</comment>
<feature type="transmembrane region" description="Helical" evidence="6">
    <location>
        <begin position="128"/>
        <end position="149"/>
    </location>
</feature>
<dbReference type="PANTHER" id="PTHR32322:SF2">
    <property type="entry name" value="EAMA DOMAIN-CONTAINING PROTEIN"/>
    <property type="match status" value="1"/>
</dbReference>
<accession>K2K6V3</accession>
<dbReference type="EMBL" id="AMRG01000009">
    <property type="protein sequence ID" value="EKE83393.1"/>
    <property type="molecule type" value="Genomic_DNA"/>
</dbReference>
<dbReference type="Pfam" id="PF00892">
    <property type="entry name" value="EamA"/>
    <property type="match status" value="2"/>
</dbReference>
<feature type="transmembrane region" description="Helical" evidence="6">
    <location>
        <begin position="218"/>
        <end position="241"/>
    </location>
</feature>
<dbReference type="STRING" id="740709.A10D4_08227"/>
<feature type="domain" description="EamA" evidence="7">
    <location>
        <begin position="14"/>
        <end position="142"/>
    </location>
</feature>
<feature type="transmembrane region" description="Helical" evidence="6">
    <location>
        <begin position="273"/>
        <end position="290"/>
    </location>
</feature>
<evidence type="ECO:0000256" key="6">
    <source>
        <dbReference type="SAM" id="Phobius"/>
    </source>
</evidence>
<keyword evidence="5 6" id="KW-0472">Membrane</keyword>
<feature type="transmembrane region" description="Helical" evidence="6">
    <location>
        <begin position="155"/>
        <end position="173"/>
    </location>
</feature>
<feature type="transmembrane region" description="Helical" evidence="6">
    <location>
        <begin position="101"/>
        <end position="119"/>
    </location>
</feature>
<dbReference type="PATRIC" id="fig|740709.3.peg.1666"/>
<keyword evidence="3 6" id="KW-0812">Transmembrane</keyword>
<feature type="transmembrane region" description="Helical" evidence="6">
    <location>
        <begin position="74"/>
        <end position="95"/>
    </location>
</feature>
<dbReference type="eggNOG" id="COG0697">
    <property type="taxonomic scope" value="Bacteria"/>
</dbReference>
<evidence type="ECO:0000256" key="2">
    <source>
        <dbReference type="ARBA" id="ARBA00007362"/>
    </source>
</evidence>
<organism evidence="8 9">
    <name type="scientific">Idiomarina xiamenensis 10-D-4</name>
    <dbReference type="NCBI Taxonomy" id="740709"/>
    <lineage>
        <taxon>Bacteria</taxon>
        <taxon>Pseudomonadati</taxon>
        <taxon>Pseudomonadota</taxon>
        <taxon>Gammaproteobacteria</taxon>
        <taxon>Alteromonadales</taxon>
        <taxon>Idiomarinaceae</taxon>
        <taxon>Idiomarina</taxon>
    </lineage>
</organism>